<gene>
    <name evidence="2" type="ORF">RF55_18806</name>
</gene>
<protein>
    <submittedName>
        <fullName evidence="2">Uncharacterized protein</fullName>
    </submittedName>
</protein>
<dbReference type="OrthoDB" id="7700589at2759"/>
<dbReference type="AlphaFoldDB" id="A0A0J7MTT6"/>
<feature type="region of interest" description="Disordered" evidence="1">
    <location>
        <begin position="1"/>
        <end position="54"/>
    </location>
</feature>
<evidence type="ECO:0000313" key="3">
    <source>
        <dbReference type="Proteomes" id="UP000036403"/>
    </source>
</evidence>
<evidence type="ECO:0000313" key="2">
    <source>
        <dbReference type="EMBL" id="KMQ83910.1"/>
    </source>
</evidence>
<dbReference type="PaxDb" id="67767-A0A0J7MTT6"/>
<organism evidence="2 3">
    <name type="scientific">Lasius niger</name>
    <name type="common">Black garden ant</name>
    <dbReference type="NCBI Taxonomy" id="67767"/>
    <lineage>
        <taxon>Eukaryota</taxon>
        <taxon>Metazoa</taxon>
        <taxon>Ecdysozoa</taxon>
        <taxon>Arthropoda</taxon>
        <taxon>Hexapoda</taxon>
        <taxon>Insecta</taxon>
        <taxon>Pterygota</taxon>
        <taxon>Neoptera</taxon>
        <taxon>Endopterygota</taxon>
        <taxon>Hymenoptera</taxon>
        <taxon>Apocrita</taxon>
        <taxon>Aculeata</taxon>
        <taxon>Formicoidea</taxon>
        <taxon>Formicidae</taxon>
        <taxon>Formicinae</taxon>
        <taxon>Lasius</taxon>
        <taxon>Lasius</taxon>
    </lineage>
</organism>
<evidence type="ECO:0000256" key="1">
    <source>
        <dbReference type="SAM" id="MobiDB-lite"/>
    </source>
</evidence>
<feature type="compositionally biased region" description="Polar residues" evidence="1">
    <location>
        <begin position="11"/>
        <end position="25"/>
    </location>
</feature>
<dbReference type="EMBL" id="LBMM01017986">
    <property type="protein sequence ID" value="KMQ83910.1"/>
    <property type="molecule type" value="Genomic_DNA"/>
</dbReference>
<proteinExistence type="predicted"/>
<dbReference type="Proteomes" id="UP000036403">
    <property type="component" value="Unassembled WGS sequence"/>
</dbReference>
<keyword evidence="3" id="KW-1185">Reference proteome</keyword>
<name>A0A0J7MTT6_LASNI</name>
<reference evidence="2 3" key="1">
    <citation type="submission" date="2015-04" db="EMBL/GenBank/DDBJ databases">
        <title>Lasius niger genome sequencing.</title>
        <authorList>
            <person name="Konorov E.A."/>
            <person name="Nikitin M.A."/>
            <person name="Kirill M.V."/>
            <person name="Chang P."/>
        </authorList>
    </citation>
    <scope>NUCLEOTIDE SEQUENCE [LARGE SCALE GENOMIC DNA]</scope>
    <source>
        <tissue evidence="2">Whole</tissue>
    </source>
</reference>
<comment type="caution">
    <text evidence="2">The sequence shown here is derived from an EMBL/GenBank/DDBJ whole genome shotgun (WGS) entry which is preliminary data.</text>
</comment>
<accession>A0A0J7MTT6</accession>
<sequence length="132" mass="14944">MGSGCDRNNVEESSIAETQESSGSDITDEVSDGSSREDSSDPEYKSDSSEPSDVCEAIDVEDLRALRDDNEERNAYILRELKKWAMRGVSCKKIYALFKVLQMVFPTLPRSYRILLKTSRTINLMDMENGKF</sequence>
<feature type="compositionally biased region" description="Basic and acidic residues" evidence="1">
    <location>
        <begin position="34"/>
        <end position="48"/>
    </location>
</feature>